<proteinExistence type="inferred from homology"/>
<evidence type="ECO:0000256" key="4">
    <source>
        <dbReference type="ARBA" id="ARBA00023306"/>
    </source>
</evidence>
<evidence type="ECO:0000259" key="8">
    <source>
        <dbReference type="Pfam" id="PF05029"/>
    </source>
</evidence>
<evidence type="ECO:0000256" key="3">
    <source>
        <dbReference type="ARBA" id="ARBA00023242"/>
    </source>
</evidence>
<reference evidence="9" key="1">
    <citation type="submission" date="2020-11" db="EMBL/GenBank/DDBJ databases">
        <authorList>
            <person name="Tran Van P."/>
        </authorList>
    </citation>
    <scope>NUCLEOTIDE SEQUENCE</scope>
</reference>
<feature type="non-terminal residue" evidence="9">
    <location>
        <position position="1060"/>
    </location>
</feature>
<evidence type="ECO:0000256" key="1">
    <source>
        <dbReference type="ARBA" id="ARBA00004123"/>
    </source>
</evidence>
<dbReference type="GO" id="GO:0006281">
    <property type="term" value="P:DNA repair"/>
    <property type="evidence" value="ECO:0007669"/>
    <property type="project" value="TreeGrafter"/>
</dbReference>
<evidence type="ECO:0000256" key="5">
    <source>
        <dbReference type="SAM" id="Coils"/>
    </source>
</evidence>
<feature type="region of interest" description="Disordered" evidence="6">
    <location>
        <begin position="678"/>
        <end position="704"/>
    </location>
</feature>
<keyword evidence="4" id="KW-0131">Cell cycle</keyword>
<keyword evidence="5" id="KW-0175">Coiled coil</keyword>
<dbReference type="EMBL" id="OB660991">
    <property type="protein sequence ID" value="CAD7226978.1"/>
    <property type="molecule type" value="Genomic_DNA"/>
</dbReference>
<dbReference type="PANTHER" id="PTHR22940:SF4">
    <property type="entry name" value="PROTEIN TIMELESS HOMOLOG"/>
    <property type="match status" value="1"/>
</dbReference>
<dbReference type="AlphaFoldDB" id="A0A7R8W9Q0"/>
<organism evidence="9">
    <name type="scientific">Cyprideis torosa</name>
    <dbReference type="NCBI Taxonomy" id="163714"/>
    <lineage>
        <taxon>Eukaryota</taxon>
        <taxon>Metazoa</taxon>
        <taxon>Ecdysozoa</taxon>
        <taxon>Arthropoda</taxon>
        <taxon>Crustacea</taxon>
        <taxon>Oligostraca</taxon>
        <taxon>Ostracoda</taxon>
        <taxon>Podocopa</taxon>
        <taxon>Podocopida</taxon>
        <taxon>Cytherocopina</taxon>
        <taxon>Cytheroidea</taxon>
        <taxon>Cytherideidae</taxon>
        <taxon>Cyprideis</taxon>
    </lineage>
</organism>
<feature type="coiled-coil region" evidence="5">
    <location>
        <begin position="954"/>
        <end position="981"/>
    </location>
</feature>
<dbReference type="GO" id="GO:0031298">
    <property type="term" value="C:replication fork protection complex"/>
    <property type="evidence" value="ECO:0007669"/>
    <property type="project" value="TreeGrafter"/>
</dbReference>
<name>A0A7R8W9Q0_9CRUS</name>
<evidence type="ECO:0000259" key="7">
    <source>
        <dbReference type="Pfam" id="PF04821"/>
    </source>
</evidence>
<dbReference type="PANTHER" id="PTHR22940">
    <property type="entry name" value="TIMEOUT/TIMELESS-2"/>
    <property type="match status" value="1"/>
</dbReference>
<evidence type="ECO:0000256" key="6">
    <source>
        <dbReference type="SAM" id="MobiDB-lite"/>
    </source>
</evidence>
<gene>
    <name evidence="9" type="ORF">CTOB1V02_LOCUS4889</name>
</gene>
<dbReference type="Pfam" id="PF05029">
    <property type="entry name" value="TIMELESS_C"/>
    <property type="match status" value="1"/>
</dbReference>
<dbReference type="GO" id="GO:0043111">
    <property type="term" value="P:replication fork arrest"/>
    <property type="evidence" value="ECO:0007669"/>
    <property type="project" value="TreeGrafter"/>
</dbReference>
<keyword evidence="3" id="KW-0539">Nucleus</keyword>
<dbReference type="GO" id="GO:0048511">
    <property type="term" value="P:rhythmic process"/>
    <property type="evidence" value="ECO:0007669"/>
    <property type="project" value="UniProtKB-KW"/>
</dbReference>
<protein>
    <submittedName>
        <fullName evidence="9">Uncharacterized protein</fullName>
    </submittedName>
</protein>
<feature type="domain" description="Timeless N-terminal" evidence="7">
    <location>
        <begin position="99"/>
        <end position="262"/>
    </location>
</feature>
<feature type="region of interest" description="Disordered" evidence="6">
    <location>
        <begin position="246"/>
        <end position="296"/>
    </location>
</feature>
<dbReference type="GO" id="GO:0000076">
    <property type="term" value="P:DNA replication checkpoint signaling"/>
    <property type="evidence" value="ECO:0007669"/>
    <property type="project" value="TreeGrafter"/>
</dbReference>
<dbReference type="OrthoDB" id="310853at2759"/>
<feature type="compositionally biased region" description="Basic and acidic residues" evidence="6">
    <location>
        <begin position="246"/>
        <end position="294"/>
    </location>
</feature>
<dbReference type="InterPro" id="IPR007725">
    <property type="entry name" value="TIMELESS_C"/>
</dbReference>
<feature type="compositionally biased region" description="Acidic residues" evidence="6">
    <location>
        <begin position="682"/>
        <end position="703"/>
    </location>
</feature>
<comment type="similarity">
    <text evidence="2">Belongs to the timeless family.</text>
</comment>
<dbReference type="InterPro" id="IPR044998">
    <property type="entry name" value="Timeless"/>
</dbReference>
<feature type="region of interest" description="Disordered" evidence="6">
    <location>
        <begin position="331"/>
        <end position="355"/>
    </location>
</feature>
<dbReference type="InterPro" id="IPR006906">
    <property type="entry name" value="Timeless_N"/>
</dbReference>
<accession>A0A7R8W9Q0</accession>
<evidence type="ECO:0000256" key="2">
    <source>
        <dbReference type="ARBA" id="ARBA00008174"/>
    </source>
</evidence>
<comment type="subcellular location">
    <subcellularLocation>
        <location evidence="1">Nucleus</location>
    </subcellularLocation>
</comment>
<evidence type="ECO:0000313" key="9">
    <source>
        <dbReference type="EMBL" id="CAD7226978.1"/>
    </source>
</evidence>
<dbReference type="GO" id="GO:0003677">
    <property type="term" value="F:DNA binding"/>
    <property type="evidence" value="ECO:0007669"/>
    <property type="project" value="TreeGrafter"/>
</dbReference>
<sequence>MQIGAKTPTGGYHIVPSSMPVSATNVFPAPLGRRDKAARCQRPSGQMEHGINRATTLQVVGWCSVKLYSMAAMSLRPTDYLRAEIEACVASLGYYDGTTYHKEKDTLESVKDLIRYLRRDGEDHEVRRHIGSLAVTKTDLIPMFADHWKNEELSDVIIRLLVNLTNPPLLLYEEALPEKKLGRHVYLELLSQIQANKAAFVHEKVWIALAEKLGKILKAESRSEAASLTVERILILVRNVLHVPADPKEEGRADDDASIHDQLRGEAAKSRDNAELARIRERDRAEKEARDKRIASSRHSRFAGTYTIQGMKSLSDRDLISHKAVFSAKDVTLSSNKKPRKTPKNRLPPTEKDPSHRSAMAVRLFLREFCVELLNGAYNGLMHSVHASLQRAHPDSHDETFYFWAIAFFMEFNRAFKFRVELVSETTSVTTFHFIATHCDKYLAAVTVEKRKALAHVRRLHSALKAYKELLRTLAAMKASPDETVRGSLAVILSNVFYMDEYRNLPLELFHRLKPIYMNRGYIRDLVEIVHVFLKLLEEFSKGSRGLVIQQKKKAVRKKKLNAQSNRGRSGPMDETAKEALWEDIKDELKSSLADASTTETEDAELIPFDPAEHSDEQSQKVECLRRIRASLQDKMTSEAAILFRKSRRLFPDDAFGSENVPVEEELEALKDILMASLPEEPQGEVEEERDKEEEADESEEEDRTAAVERVFDFQEFLVKFTEPRILSCYGLLLKSFDSNSNQTNVALVKLFHRLAWDLKCPALFYQASIFRSFQRILASPKKLTDPAIKELARFATFIVRKFTENAATNVHIFMELFFWKRARDAFEVENGYRPYVPPNKSGRGAWTQEEQDELVRAFHEYRSTEDVLERVFEVFEGRGKKYRQVRSKLESLGLIEKRVRQPRAPSAVWSEEEEAKLRELVEQFRSAVDPVSRILEGLPLRRSKRSVLEKCVELGLIREKRELSRRKRREEEEGSEEEEVTVVEREETEVGGELNSALKELYQKEGMRGVLGWLATSLTHVIEDREEDDEVIPVPLVPVTDSHAEAFQSERFLEILRML</sequence>
<dbReference type="Pfam" id="PF04821">
    <property type="entry name" value="TIMELESS"/>
    <property type="match status" value="1"/>
</dbReference>
<feature type="domain" description="Timeless C-terminal" evidence="8">
    <location>
        <begin position="1003"/>
        <end position="1059"/>
    </location>
</feature>